<dbReference type="Proteomes" id="UP000733379">
    <property type="component" value="Unassembled WGS sequence"/>
</dbReference>
<organism evidence="2 3">
    <name type="scientific">Nocardia albiluteola</name>
    <dbReference type="NCBI Taxonomy" id="2842303"/>
    <lineage>
        <taxon>Bacteria</taxon>
        <taxon>Bacillati</taxon>
        <taxon>Actinomycetota</taxon>
        <taxon>Actinomycetes</taxon>
        <taxon>Mycobacteriales</taxon>
        <taxon>Nocardiaceae</taxon>
        <taxon>Nocardia</taxon>
    </lineage>
</organism>
<gene>
    <name evidence="2" type="ORF">KO481_11140</name>
</gene>
<reference evidence="2 3" key="1">
    <citation type="submission" date="2021-06" db="EMBL/GenBank/DDBJ databases">
        <title>Actinomycetes sequencing.</title>
        <authorList>
            <person name="Shan Q."/>
        </authorList>
    </citation>
    <scope>NUCLEOTIDE SEQUENCE [LARGE SCALE GENOMIC DNA]</scope>
    <source>
        <strain evidence="2 3">NEAU-G5</strain>
    </source>
</reference>
<keyword evidence="3" id="KW-1185">Reference proteome</keyword>
<keyword evidence="1" id="KW-0812">Transmembrane</keyword>
<keyword evidence="1" id="KW-0472">Membrane</keyword>
<sequence>MPPNWVRRNHFAAWSGYFCALVTFATLAMTLTAAGSGHTEWAVICGTLCALTLLYGLTVIATTVHRDHADHHATPNLLADEWDQTPRALRTRAMLTPVRARARRRHIGA</sequence>
<evidence type="ECO:0000313" key="2">
    <source>
        <dbReference type="EMBL" id="MBU3062077.1"/>
    </source>
</evidence>
<protein>
    <submittedName>
        <fullName evidence="2">Uncharacterized protein</fullName>
    </submittedName>
</protein>
<name>A0ABS6AVL6_9NOCA</name>
<feature type="transmembrane region" description="Helical" evidence="1">
    <location>
        <begin position="41"/>
        <end position="64"/>
    </location>
</feature>
<dbReference type="EMBL" id="JAHKNI010000003">
    <property type="protein sequence ID" value="MBU3062077.1"/>
    <property type="molecule type" value="Genomic_DNA"/>
</dbReference>
<proteinExistence type="predicted"/>
<dbReference type="RefSeq" id="WP_215916972.1">
    <property type="nucleotide sequence ID" value="NZ_JAHKNI010000003.1"/>
</dbReference>
<evidence type="ECO:0000313" key="3">
    <source>
        <dbReference type="Proteomes" id="UP000733379"/>
    </source>
</evidence>
<keyword evidence="1" id="KW-1133">Transmembrane helix</keyword>
<evidence type="ECO:0000256" key="1">
    <source>
        <dbReference type="SAM" id="Phobius"/>
    </source>
</evidence>
<comment type="caution">
    <text evidence="2">The sequence shown here is derived from an EMBL/GenBank/DDBJ whole genome shotgun (WGS) entry which is preliminary data.</text>
</comment>
<accession>A0ABS6AVL6</accession>
<feature type="transmembrane region" description="Helical" evidence="1">
    <location>
        <begin position="12"/>
        <end position="35"/>
    </location>
</feature>